<dbReference type="InterPro" id="IPR050482">
    <property type="entry name" value="Sensor_HK_TwoCompSys"/>
</dbReference>
<evidence type="ECO:0000256" key="3">
    <source>
        <dbReference type="ARBA" id="ARBA00022679"/>
    </source>
</evidence>
<dbReference type="Proteomes" id="UP000316612">
    <property type="component" value="Unassembled WGS sequence"/>
</dbReference>
<evidence type="ECO:0000256" key="2">
    <source>
        <dbReference type="ARBA" id="ARBA00012438"/>
    </source>
</evidence>
<keyword evidence="5" id="KW-0902">Two-component regulatory system</keyword>
<dbReference type="PANTHER" id="PTHR24421:SF10">
    <property type="entry name" value="NITRATE_NITRITE SENSOR PROTEIN NARQ"/>
    <property type="match status" value="1"/>
</dbReference>
<comment type="caution">
    <text evidence="6">The sequence shown here is derived from an EMBL/GenBank/DDBJ whole genome shotgun (WGS) entry which is preliminary data.</text>
</comment>
<evidence type="ECO:0000256" key="4">
    <source>
        <dbReference type="ARBA" id="ARBA00022777"/>
    </source>
</evidence>
<sequence>MQARRAEFVKDPDKTNQILAGIGDAAQQALQDLRSLVLVLKQDDDSASHVSPLSDPVGGITSEVMLQSSGETTTAIALVHDIEAIATAVRNAGFIVDLNISGNVGKIPASIRQALRRTARELGTNILKHAATSGTVDISLEISDNQVLLESSNKISSAVPLMSTNTGLEAMRARCEAFGGNAHVENHFDNWSILIRIPLSGIKIEVI</sequence>
<dbReference type="InterPro" id="IPR036890">
    <property type="entry name" value="HATPase_C_sf"/>
</dbReference>
<evidence type="ECO:0000256" key="1">
    <source>
        <dbReference type="ARBA" id="ARBA00000085"/>
    </source>
</evidence>
<dbReference type="PANTHER" id="PTHR24421">
    <property type="entry name" value="NITRATE/NITRITE SENSOR PROTEIN NARX-RELATED"/>
    <property type="match status" value="1"/>
</dbReference>
<dbReference type="EC" id="2.7.13.3" evidence="2"/>
<evidence type="ECO:0000313" key="6">
    <source>
        <dbReference type="EMBL" id="GED07886.1"/>
    </source>
</evidence>
<protein>
    <recommendedName>
        <fullName evidence="2">histidine kinase</fullName>
        <ecNumber evidence="2">2.7.13.3</ecNumber>
    </recommendedName>
</protein>
<dbReference type="GO" id="GO:0004673">
    <property type="term" value="F:protein histidine kinase activity"/>
    <property type="evidence" value="ECO:0007669"/>
    <property type="project" value="UniProtKB-EC"/>
</dbReference>
<dbReference type="GO" id="GO:0000160">
    <property type="term" value="P:phosphorelay signal transduction system"/>
    <property type="evidence" value="ECO:0007669"/>
    <property type="project" value="UniProtKB-KW"/>
</dbReference>
<organism evidence="6 7">
    <name type="scientific">Glutamicibacter uratoxydans</name>
    <name type="common">Arthrobacter uratoxydans</name>
    <dbReference type="NCBI Taxonomy" id="43667"/>
    <lineage>
        <taxon>Bacteria</taxon>
        <taxon>Bacillati</taxon>
        <taxon>Actinomycetota</taxon>
        <taxon>Actinomycetes</taxon>
        <taxon>Micrococcales</taxon>
        <taxon>Micrococcaceae</taxon>
        <taxon>Glutamicibacter</taxon>
    </lineage>
</organism>
<comment type="catalytic activity">
    <reaction evidence="1">
        <text>ATP + protein L-histidine = ADP + protein N-phospho-L-histidine.</text>
        <dbReference type="EC" id="2.7.13.3"/>
    </reaction>
</comment>
<dbReference type="EMBL" id="BJNY01000031">
    <property type="protein sequence ID" value="GED07886.1"/>
    <property type="molecule type" value="Genomic_DNA"/>
</dbReference>
<dbReference type="SUPFAM" id="SSF55874">
    <property type="entry name" value="ATPase domain of HSP90 chaperone/DNA topoisomerase II/histidine kinase"/>
    <property type="match status" value="1"/>
</dbReference>
<keyword evidence="7" id="KW-1185">Reference proteome</keyword>
<evidence type="ECO:0000256" key="5">
    <source>
        <dbReference type="ARBA" id="ARBA00023012"/>
    </source>
</evidence>
<accession>A0A4Y4DSK0</accession>
<dbReference type="Gene3D" id="3.30.565.10">
    <property type="entry name" value="Histidine kinase-like ATPase, C-terminal domain"/>
    <property type="match status" value="1"/>
</dbReference>
<dbReference type="AlphaFoldDB" id="A0A4Y4DSK0"/>
<reference evidence="6 7" key="1">
    <citation type="submission" date="2019-06" db="EMBL/GenBank/DDBJ databases">
        <title>Whole genome shotgun sequence of Glutamicibacter uratoxydans NBRC 15515.</title>
        <authorList>
            <person name="Hosoyama A."/>
            <person name="Uohara A."/>
            <person name="Ohji S."/>
            <person name="Ichikawa N."/>
        </authorList>
    </citation>
    <scope>NUCLEOTIDE SEQUENCE [LARGE SCALE GENOMIC DNA]</scope>
    <source>
        <strain evidence="6 7">NBRC 15515</strain>
    </source>
</reference>
<proteinExistence type="predicted"/>
<keyword evidence="4" id="KW-0418">Kinase</keyword>
<keyword evidence="3" id="KW-0808">Transferase</keyword>
<name>A0A4Y4DSK0_GLUUR</name>
<gene>
    <name evidence="6" type="ORF">AUR04nite_34180</name>
</gene>
<evidence type="ECO:0000313" key="7">
    <source>
        <dbReference type="Proteomes" id="UP000316612"/>
    </source>
</evidence>